<feature type="region of interest" description="Disordered" evidence="5">
    <location>
        <begin position="105"/>
        <end position="134"/>
    </location>
</feature>
<feature type="transmembrane region" description="Helical" evidence="6">
    <location>
        <begin position="7"/>
        <end position="28"/>
    </location>
</feature>
<evidence type="ECO:0000256" key="4">
    <source>
        <dbReference type="ARBA" id="ARBA00023136"/>
    </source>
</evidence>
<dbReference type="EMBL" id="GEEE01000677">
    <property type="protein sequence ID" value="JAP62548.1"/>
    <property type="molecule type" value="Transcribed_RNA"/>
</dbReference>
<sequence length="316" mass="35013">MFHNFIFMVFSGAMVGIFVILTSLMSFMRSLAILENILENKFNDDQISYTDTVVETLAVFNRRRDGPLDFTLISVWALSCLLYLIAFCGLLWNWNRKRQTFRNKTSEDVVKGGRGSRGGNGANEGDPDETDGDGKEEAAFFARRNQSLHMAVVIIAIVSVVLCIICLILLFSVFRYANLNSMQSLLNDYGKNSEDGRTSGVIWNFTMTTSGICCGMDGAMDFMNKSVGSIVPVYCCEMAHDCPISEAILANVKGCRSKIERDGQTQITNILPIFLLLITAQIFIIVFGCWVRFCQLLPSTVRSGPSGSSTVLLTAE</sequence>
<keyword evidence="3 6" id="KW-1133">Transmembrane helix</keyword>
<evidence type="ECO:0000256" key="3">
    <source>
        <dbReference type="ARBA" id="ARBA00022989"/>
    </source>
</evidence>
<dbReference type="Pfam" id="PF00335">
    <property type="entry name" value="Tetraspanin"/>
    <property type="match status" value="1"/>
</dbReference>
<dbReference type="SUPFAM" id="SSF48652">
    <property type="entry name" value="Tetraspanin"/>
    <property type="match status" value="1"/>
</dbReference>
<feature type="transmembrane region" description="Helical" evidence="6">
    <location>
        <begin position="70"/>
        <end position="94"/>
    </location>
</feature>
<proteinExistence type="predicted"/>
<comment type="subcellular location">
    <subcellularLocation>
        <location evidence="1">Membrane</location>
        <topology evidence="1">Multi-pass membrane protein</topology>
    </subcellularLocation>
</comment>
<dbReference type="AlphaFoldDB" id="A0A0V0JBV9"/>
<accession>A0A0V0JBV9</accession>
<dbReference type="InterPro" id="IPR018499">
    <property type="entry name" value="Tetraspanin/Peripherin"/>
</dbReference>
<evidence type="ECO:0000256" key="2">
    <source>
        <dbReference type="ARBA" id="ARBA00022692"/>
    </source>
</evidence>
<dbReference type="GO" id="GO:0016020">
    <property type="term" value="C:membrane"/>
    <property type="evidence" value="ECO:0007669"/>
    <property type="project" value="UniProtKB-SubCell"/>
</dbReference>
<evidence type="ECO:0000256" key="6">
    <source>
        <dbReference type="SAM" id="Phobius"/>
    </source>
</evidence>
<organism evidence="7">
    <name type="scientific">Schistocephalus solidus</name>
    <name type="common">Tapeworm</name>
    <dbReference type="NCBI Taxonomy" id="70667"/>
    <lineage>
        <taxon>Eukaryota</taxon>
        <taxon>Metazoa</taxon>
        <taxon>Spiralia</taxon>
        <taxon>Lophotrochozoa</taxon>
        <taxon>Platyhelminthes</taxon>
        <taxon>Cestoda</taxon>
        <taxon>Eucestoda</taxon>
        <taxon>Diphyllobothriidea</taxon>
        <taxon>Diphyllobothriidae</taxon>
        <taxon>Schistocephalus</taxon>
    </lineage>
</organism>
<keyword evidence="2 6" id="KW-0812">Transmembrane</keyword>
<evidence type="ECO:0000313" key="7">
    <source>
        <dbReference type="EMBL" id="JAP62548.1"/>
    </source>
</evidence>
<feature type="transmembrane region" description="Helical" evidence="6">
    <location>
        <begin position="150"/>
        <end position="174"/>
    </location>
</feature>
<evidence type="ECO:0000256" key="1">
    <source>
        <dbReference type="ARBA" id="ARBA00004141"/>
    </source>
</evidence>
<reference evidence="7" key="1">
    <citation type="submission" date="2016-01" db="EMBL/GenBank/DDBJ databases">
        <title>Reference transcriptome for the parasite Schistocephalus solidus: insights into the molecular evolution of parasitism.</title>
        <authorList>
            <person name="Hebert F.O."/>
            <person name="Grambauer S."/>
            <person name="Barber I."/>
            <person name="Landry C.R."/>
            <person name="Aubin-Horth N."/>
        </authorList>
    </citation>
    <scope>NUCLEOTIDE SEQUENCE</scope>
</reference>
<dbReference type="InterPro" id="IPR008952">
    <property type="entry name" value="Tetraspanin_EC2_sf"/>
</dbReference>
<evidence type="ECO:0000256" key="5">
    <source>
        <dbReference type="SAM" id="MobiDB-lite"/>
    </source>
</evidence>
<keyword evidence="4 6" id="KW-0472">Membrane</keyword>
<feature type="transmembrane region" description="Helical" evidence="6">
    <location>
        <begin position="270"/>
        <end position="293"/>
    </location>
</feature>
<name>A0A0V0JBV9_SCHSO</name>
<gene>
    <name evidence="7" type="ORF">TR143585</name>
</gene>
<feature type="compositionally biased region" description="Gly residues" evidence="5">
    <location>
        <begin position="112"/>
        <end position="122"/>
    </location>
</feature>
<protein>
    <submittedName>
        <fullName evidence="7">Tetraspanin family</fullName>
    </submittedName>
</protein>